<evidence type="ECO:0000313" key="6">
    <source>
        <dbReference type="Proteomes" id="UP001062263"/>
    </source>
</evidence>
<evidence type="ECO:0000259" key="4">
    <source>
        <dbReference type="PROSITE" id="PS51379"/>
    </source>
</evidence>
<protein>
    <submittedName>
        <fullName evidence="5">F420H(2):quinone oxidoreductase</fullName>
    </submittedName>
</protein>
<dbReference type="InterPro" id="IPR007525">
    <property type="entry name" value="FrhB_FdhB_C"/>
</dbReference>
<keyword evidence="6" id="KW-1185">Reference proteome</keyword>
<keyword evidence="2" id="KW-0408">Iron</keyword>
<dbReference type="PROSITE" id="PS00198">
    <property type="entry name" value="4FE4S_FER_1"/>
    <property type="match status" value="1"/>
</dbReference>
<keyword evidence="1" id="KW-0479">Metal-binding</keyword>
<dbReference type="PROSITE" id="PS51379">
    <property type="entry name" value="4FE4S_FER_2"/>
    <property type="match status" value="1"/>
</dbReference>
<dbReference type="Pfam" id="PF04432">
    <property type="entry name" value="FrhB_FdhB_C"/>
    <property type="match status" value="1"/>
</dbReference>
<dbReference type="InterPro" id="IPR017896">
    <property type="entry name" value="4Fe4S_Fe-S-bd"/>
</dbReference>
<dbReference type="InterPro" id="IPR052977">
    <property type="entry name" value="Polyferredoxin-like_ET"/>
</dbReference>
<sequence length="372" mass="42090">MREDGGGFRYPHIDESSCIGCRKCIKVCPVFNGEARGCSSTGADHEPAAYGGWNLDDEVRLASSSGGVFSALAMSVLEKGGAVYGASMGEDLRVRHVRVDDAGQLFRLRGSKYRQSDIGTVYQSVRQDLKAGIPVLFSGVPCQIGGLLSFLGGRHELLLTVDIVCHGVPSDHLFEAYVKWQEANYGSRVRKVDFRNKNTGWKNYSLLLEFEEGKRYVAPFTRDPFMGGFLMDICLRPGCYACMFHKTPRQADITLGDFWGVQWVAPELDRDDGVSLVLEHSEKGREALRAAGGRLYLERVDFQKAIAQNPSYSHSANMPADYRKWAEGLERGPERRWMNRISRRWNPSFLMRLLRKVWRKWKAFIRTWKAKS</sequence>
<keyword evidence="3" id="KW-0411">Iron-sulfur</keyword>
<feature type="domain" description="4Fe-4S ferredoxin-type" evidence="4">
    <location>
        <begin position="9"/>
        <end position="30"/>
    </location>
</feature>
<dbReference type="Pfam" id="PF12837">
    <property type="entry name" value="Fer4_6"/>
    <property type="match status" value="1"/>
</dbReference>
<name>A0ABM7ZF05_9BACT</name>
<gene>
    <name evidence="5" type="ORF">Abiwalacus_08970</name>
</gene>
<dbReference type="Gene3D" id="3.30.70.20">
    <property type="match status" value="1"/>
</dbReference>
<dbReference type="InterPro" id="IPR007516">
    <property type="entry name" value="Co_F420_Hydgase/DH_bsu_N"/>
</dbReference>
<dbReference type="PANTHER" id="PTHR43193:SF2">
    <property type="entry name" value="POLYFERREDOXIN PROTEIN FWDF"/>
    <property type="match status" value="1"/>
</dbReference>
<dbReference type="InterPro" id="IPR017900">
    <property type="entry name" value="4Fe4S_Fe_S_CS"/>
</dbReference>
<evidence type="ECO:0000256" key="1">
    <source>
        <dbReference type="ARBA" id="ARBA00022723"/>
    </source>
</evidence>
<dbReference type="Proteomes" id="UP001062263">
    <property type="component" value="Chromosome"/>
</dbReference>
<dbReference type="PANTHER" id="PTHR43193">
    <property type="match status" value="1"/>
</dbReference>
<dbReference type="SUPFAM" id="SSF54862">
    <property type="entry name" value="4Fe-4S ferredoxins"/>
    <property type="match status" value="1"/>
</dbReference>
<organism evidence="5 6">
    <name type="scientific">Akkermansia biwaensis</name>
    <dbReference type="NCBI Taxonomy" id="2946555"/>
    <lineage>
        <taxon>Bacteria</taxon>
        <taxon>Pseudomonadati</taxon>
        <taxon>Verrucomicrobiota</taxon>
        <taxon>Verrucomicrobiia</taxon>
        <taxon>Verrucomicrobiales</taxon>
        <taxon>Akkermansiaceae</taxon>
        <taxon>Akkermansia</taxon>
    </lineage>
</organism>
<evidence type="ECO:0000313" key="5">
    <source>
        <dbReference type="EMBL" id="BDL43323.1"/>
    </source>
</evidence>
<dbReference type="EMBL" id="AP025943">
    <property type="protein sequence ID" value="BDL43323.1"/>
    <property type="molecule type" value="Genomic_DNA"/>
</dbReference>
<evidence type="ECO:0000256" key="3">
    <source>
        <dbReference type="ARBA" id="ARBA00023014"/>
    </source>
</evidence>
<accession>A0ABM7ZF05</accession>
<reference evidence="5" key="1">
    <citation type="submission" date="2022-06" db="EMBL/GenBank/DDBJ databases">
        <title>Akkermansia biwalacus sp. nov., an anaerobic mucin-degrading bacterium isolated from human intestine.</title>
        <authorList>
            <person name="Kobayashi Y."/>
            <person name="Inoue S."/>
            <person name="Kawahara T."/>
            <person name="Kohda N."/>
        </authorList>
    </citation>
    <scope>NUCLEOTIDE SEQUENCE</scope>
    <source>
        <strain evidence="5">WON2089</strain>
    </source>
</reference>
<evidence type="ECO:0000256" key="2">
    <source>
        <dbReference type="ARBA" id="ARBA00023004"/>
    </source>
</evidence>
<dbReference type="Pfam" id="PF04422">
    <property type="entry name" value="FrhB_FdhB_N"/>
    <property type="match status" value="1"/>
</dbReference>
<proteinExistence type="predicted"/>